<dbReference type="Proteomes" id="UP000308600">
    <property type="component" value="Unassembled WGS sequence"/>
</dbReference>
<keyword evidence="2" id="KW-1185">Reference proteome</keyword>
<sequence>MSPTIPLELEREILVSALERDLSNGVDLLLVARRVAEWLKPVFYETVIIHQYRRWPPQLANASFKSEETHDLEAFKGYGYHVHNLLLSDVHDSKSVLAILQMCPNLRNLAFLPANDHWTDKTSILNALIKAPIRKLSIDLTKFEPFDLPSSSPSGLELKDFFSKITHLDIFVAFKSFAEIGAIVHFTSLSHLALVDGVSPQLIGEILRNCPNLLVLVSVAPSIVKTRLRNLGVVPDLRQDTTLDKELKDKVVAIWCARVSDWEKGVKGKDDIWALAEMTVNERKNGLTKSPRDNPDSDWY</sequence>
<gene>
    <name evidence="1" type="ORF">BDN72DRAFT_961223</name>
</gene>
<evidence type="ECO:0000313" key="1">
    <source>
        <dbReference type="EMBL" id="TFK67171.1"/>
    </source>
</evidence>
<proteinExistence type="predicted"/>
<protein>
    <submittedName>
        <fullName evidence="1">Uncharacterized protein</fullName>
    </submittedName>
</protein>
<evidence type="ECO:0000313" key="2">
    <source>
        <dbReference type="Proteomes" id="UP000308600"/>
    </source>
</evidence>
<organism evidence="1 2">
    <name type="scientific">Pluteus cervinus</name>
    <dbReference type="NCBI Taxonomy" id="181527"/>
    <lineage>
        <taxon>Eukaryota</taxon>
        <taxon>Fungi</taxon>
        <taxon>Dikarya</taxon>
        <taxon>Basidiomycota</taxon>
        <taxon>Agaricomycotina</taxon>
        <taxon>Agaricomycetes</taxon>
        <taxon>Agaricomycetidae</taxon>
        <taxon>Agaricales</taxon>
        <taxon>Pluteineae</taxon>
        <taxon>Pluteaceae</taxon>
        <taxon>Pluteus</taxon>
    </lineage>
</organism>
<reference evidence="1 2" key="1">
    <citation type="journal article" date="2019" name="Nat. Ecol. Evol.">
        <title>Megaphylogeny resolves global patterns of mushroom evolution.</title>
        <authorList>
            <person name="Varga T."/>
            <person name="Krizsan K."/>
            <person name="Foldi C."/>
            <person name="Dima B."/>
            <person name="Sanchez-Garcia M."/>
            <person name="Sanchez-Ramirez S."/>
            <person name="Szollosi G.J."/>
            <person name="Szarkandi J.G."/>
            <person name="Papp V."/>
            <person name="Albert L."/>
            <person name="Andreopoulos W."/>
            <person name="Angelini C."/>
            <person name="Antonin V."/>
            <person name="Barry K.W."/>
            <person name="Bougher N.L."/>
            <person name="Buchanan P."/>
            <person name="Buyck B."/>
            <person name="Bense V."/>
            <person name="Catcheside P."/>
            <person name="Chovatia M."/>
            <person name="Cooper J."/>
            <person name="Damon W."/>
            <person name="Desjardin D."/>
            <person name="Finy P."/>
            <person name="Geml J."/>
            <person name="Haridas S."/>
            <person name="Hughes K."/>
            <person name="Justo A."/>
            <person name="Karasinski D."/>
            <person name="Kautmanova I."/>
            <person name="Kiss B."/>
            <person name="Kocsube S."/>
            <person name="Kotiranta H."/>
            <person name="LaButti K.M."/>
            <person name="Lechner B.E."/>
            <person name="Liimatainen K."/>
            <person name="Lipzen A."/>
            <person name="Lukacs Z."/>
            <person name="Mihaltcheva S."/>
            <person name="Morgado L.N."/>
            <person name="Niskanen T."/>
            <person name="Noordeloos M.E."/>
            <person name="Ohm R.A."/>
            <person name="Ortiz-Santana B."/>
            <person name="Ovrebo C."/>
            <person name="Racz N."/>
            <person name="Riley R."/>
            <person name="Savchenko A."/>
            <person name="Shiryaev A."/>
            <person name="Soop K."/>
            <person name="Spirin V."/>
            <person name="Szebenyi C."/>
            <person name="Tomsovsky M."/>
            <person name="Tulloss R.E."/>
            <person name="Uehling J."/>
            <person name="Grigoriev I.V."/>
            <person name="Vagvolgyi C."/>
            <person name="Papp T."/>
            <person name="Martin F.M."/>
            <person name="Miettinen O."/>
            <person name="Hibbett D.S."/>
            <person name="Nagy L.G."/>
        </authorList>
    </citation>
    <scope>NUCLEOTIDE SEQUENCE [LARGE SCALE GENOMIC DNA]</scope>
    <source>
        <strain evidence="1 2">NL-1719</strain>
    </source>
</reference>
<accession>A0ACD3APH3</accession>
<dbReference type="EMBL" id="ML208383">
    <property type="protein sequence ID" value="TFK67171.1"/>
    <property type="molecule type" value="Genomic_DNA"/>
</dbReference>
<name>A0ACD3APH3_9AGAR</name>